<name>A0A6F9DFW6_9ASCI</name>
<dbReference type="SUPFAM" id="SSF48371">
    <property type="entry name" value="ARM repeat"/>
    <property type="match status" value="1"/>
</dbReference>
<dbReference type="InterPro" id="IPR016024">
    <property type="entry name" value="ARM-type_fold"/>
</dbReference>
<feature type="domain" description="Importin-7/11-like TPR repeats" evidence="1">
    <location>
        <begin position="446"/>
        <end position="794"/>
    </location>
</feature>
<dbReference type="PANTHER" id="PTHR10997:SF7">
    <property type="entry name" value="IMPORTIN-11"/>
    <property type="match status" value="1"/>
</dbReference>
<dbReference type="GO" id="GO:0005829">
    <property type="term" value="C:cytosol"/>
    <property type="evidence" value="ECO:0007669"/>
    <property type="project" value="TreeGrafter"/>
</dbReference>
<dbReference type="GO" id="GO:0006606">
    <property type="term" value="P:protein import into nucleus"/>
    <property type="evidence" value="ECO:0007669"/>
    <property type="project" value="TreeGrafter"/>
</dbReference>
<dbReference type="Gene3D" id="1.25.10.10">
    <property type="entry name" value="Leucine-rich Repeat Variant"/>
    <property type="match status" value="1"/>
</dbReference>
<dbReference type="Pfam" id="PF25758">
    <property type="entry name" value="TPR_IPO11"/>
    <property type="match status" value="1"/>
</dbReference>
<dbReference type="InterPro" id="IPR018247">
    <property type="entry name" value="EF_Hand_1_Ca_BS"/>
</dbReference>
<evidence type="ECO:0000313" key="2">
    <source>
        <dbReference type="EMBL" id="CAB3256568.1"/>
    </source>
</evidence>
<protein>
    <submittedName>
        <fullName evidence="2">Importin-11-like</fullName>
    </submittedName>
</protein>
<evidence type="ECO:0000259" key="1">
    <source>
        <dbReference type="Pfam" id="PF25758"/>
    </source>
</evidence>
<dbReference type="EMBL" id="LR786016">
    <property type="protein sequence ID" value="CAB3256568.1"/>
    <property type="molecule type" value="mRNA"/>
</dbReference>
<dbReference type="InterPro" id="IPR058669">
    <property type="entry name" value="TPR_IPO7/11-like"/>
</dbReference>
<sequence>MKELSSKKLPNDRKTFSQLSNSCFDQVYGLWQNFHSILITKLETLEVEIDVNMLLEKYINVLKAIKSMWIDLIIEKQNAFFVALLGNLKALLNAVCGPTPLQLPQTAKDRFHKLLLTYSKIVLNSEEGVLGGFARDIFELARQCIFVHSRNKDYFVERFVVNCLNQIKKIVDASANGIVTSQDMEELLRCLVFTFFPLSKEDLEEWEEDAEEFCSEEIGEIWKYNLRPSAETLFLTILHANPHHLVPVILSTLQSINARNAEDQSLETILTNDAVYSAVGLAANELFDAINFEQWFVDDLLPSVQRCQTHPQGKIVHRSVLRLVEKWIGVKPPTESRCVLYEFVISSLDGRMDMVVRLAASSALRTLLDDFEFDVDSFAPFQEQCTDSLHKLLQNTESGDAKMRVLHVFSFVIERLHKHVTSSIHKLAQILPDIWQNSESHNMLRCAVVSTLSQVVIALNRDSVGLHPFLLGVIHCSTDINSPAHVYLLADGLDLWLNVMQNATELTVDLMQLFGNMFGLLEISSESLKECFQIIECYVVLGAANFMSSQYATALSSAVQSLVTDVRDECLNIVACLVTKMVKVSPHETATVFHLYLRNTLEQVLHPEAYGILATNRLILIARLALHHAEGFWSVVEDLGGQRSGEVVDKLTQILCERIDTVAATLERKVLALASLVILDRLLRDQQALKICLPRALTVCVQVLFDVCDEDKIDTTVISGEVPNSTSQLETEDPHADRMRGLMYADPAHKISLLDFTRNCLQTIEEVFGNQDEMQQFLVTHIDPLILKDLREFL</sequence>
<proteinExistence type="evidence at transcript level"/>
<reference evidence="2" key="1">
    <citation type="submission" date="2020-04" db="EMBL/GenBank/DDBJ databases">
        <authorList>
            <person name="Neveu A P."/>
        </authorList>
    </citation>
    <scope>NUCLEOTIDE SEQUENCE</scope>
    <source>
        <tissue evidence="2">Whole embryo</tissue>
    </source>
</reference>
<accession>A0A6F9DFW6</accession>
<dbReference type="GO" id="GO:0005635">
    <property type="term" value="C:nuclear envelope"/>
    <property type="evidence" value="ECO:0007669"/>
    <property type="project" value="TreeGrafter"/>
</dbReference>
<dbReference type="PROSITE" id="PS00018">
    <property type="entry name" value="EF_HAND_1"/>
    <property type="match status" value="1"/>
</dbReference>
<dbReference type="PANTHER" id="PTHR10997">
    <property type="entry name" value="IMPORTIN-7, 8, 11"/>
    <property type="match status" value="1"/>
</dbReference>
<organism evidence="2">
    <name type="scientific">Phallusia mammillata</name>
    <dbReference type="NCBI Taxonomy" id="59560"/>
    <lineage>
        <taxon>Eukaryota</taxon>
        <taxon>Metazoa</taxon>
        <taxon>Chordata</taxon>
        <taxon>Tunicata</taxon>
        <taxon>Ascidiacea</taxon>
        <taxon>Phlebobranchia</taxon>
        <taxon>Ascidiidae</taxon>
        <taxon>Phallusia</taxon>
    </lineage>
</organism>
<dbReference type="InterPro" id="IPR011989">
    <property type="entry name" value="ARM-like"/>
</dbReference>
<gene>
    <name evidence="2" type="primary">Ipo11</name>
</gene>
<dbReference type="AlphaFoldDB" id="A0A6F9DFW6"/>